<dbReference type="Proteomes" id="UP000192932">
    <property type="component" value="Chromosome"/>
</dbReference>
<reference evidence="1 3" key="1">
    <citation type="submission" date="2017-04" db="EMBL/GenBank/DDBJ databases">
        <title>The Characteristic of a Fine Plant Growth-Promoting Rhizobacteria Bacillus mycoides Gnyt1 and its Whole Genome Sequencing Analysis.</title>
        <authorList>
            <person name="Li J.H."/>
            <person name="Yao T."/>
        </authorList>
    </citation>
    <scope>NUCLEOTIDE SEQUENCE [LARGE SCALE GENOMIC DNA]</scope>
    <source>
        <strain evidence="1 3">Gnyt1</strain>
    </source>
</reference>
<protein>
    <submittedName>
        <fullName evidence="1">ArpU family transcriptional regulator</fullName>
    </submittedName>
</protein>
<proteinExistence type="predicted"/>
<sequence>MLNIELPVLNKEATKENVLKAIKKYRLFMKCNYLNETILSKEKILKENAKEERINYIIAMNKGLEKLDIESDRIIIQIYLLKNRVNRYEIMKELNLSEGDYYRKRNTAFYNYAYALGIEVEECKDY</sequence>
<dbReference type="EMBL" id="CP020743">
    <property type="protein sequence ID" value="ARJ22995.1"/>
    <property type="molecule type" value="Genomic_DNA"/>
</dbReference>
<accession>A0A654C0W0</accession>
<accession>A0A1W6AAY2</accession>
<dbReference type="EMBL" id="CABWMC010000034">
    <property type="protein sequence ID" value="VXC86815.1"/>
    <property type="molecule type" value="Genomic_DNA"/>
</dbReference>
<dbReference type="AlphaFoldDB" id="A0A1W6AAY2"/>
<dbReference type="RefSeq" id="WP_085312006.1">
    <property type="nucleotide sequence ID" value="NZ_CP020743.1"/>
</dbReference>
<evidence type="ECO:0000313" key="2">
    <source>
        <dbReference type="EMBL" id="VXC86815.1"/>
    </source>
</evidence>
<gene>
    <name evidence="1" type="ORF">B7492_18215</name>
    <name evidence="2" type="ORF">BACI71_90081</name>
</gene>
<name>A0A1W6AAY2_BACMY</name>
<evidence type="ECO:0000313" key="4">
    <source>
        <dbReference type="Proteomes" id="UP000437562"/>
    </source>
</evidence>
<organism evidence="1 3">
    <name type="scientific">Bacillus mycoides</name>
    <dbReference type="NCBI Taxonomy" id="1405"/>
    <lineage>
        <taxon>Bacteria</taxon>
        <taxon>Bacillati</taxon>
        <taxon>Bacillota</taxon>
        <taxon>Bacilli</taxon>
        <taxon>Bacillales</taxon>
        <taxon>Bacillaceae</taxon>
        <taxon>Bacillus</taxon>
        <taxon>Bacillus cereus group</taxon>
    </lineage>
</organism>
<dbReference type="Proteomes" id="UP000437562">
    <property type="component" value="Unassembled WGS sequence"/>
</dbReference>
<reference evidence="2 4" key="2">
    <citation type="submission" date="2019-10" db="EMBL/GenBank/DDBJ databases">
        <authorList>
            <person name="Karimi E."/>
        </authorList>
    </citation>
    <scope>NUCLEOTIDE SEQUENCE [LARGE SCALE GENOMIC DNA]</scope>
    <source>
        <strain evidence="2">Bacillus sp. 71</strain>
    </source>
</reference>
<evidence type="ECO:0000313" key="3">
    <source>
        <dbReference type="Proteomes" id="UP000192932"/>
    </source>
</evidence>
<evidence type="ECO:0000313" key="1">
    <source>
        <dbReference type="EMBL" id="ARJ22995.1"/>
    </source>
</evidence>